<dbReference type="Proteomes" id="UP000323506">
    <property type="component" value="Chromosome A11"/>
</dbReference>
<evidence type="ECO:0000313" key="1">
    <source>
        <dbReference type="EMBL" id="TYG96422.1"/>
    </source>
</evidence>
<organism evidence="1 2">
    <name type="scientific">Gossypium darwinii</name>
    <name type="common">Darwin's cotton</name>
    <name type="synonym">Gossypium barbadense var. darwinii</name>
    <dbReference type="NCBI Taxonomy" id="34276"/>
    <lineage>
        <taxon>Eukaryota</taxon>
        <taxon>Viridiplantae</taxon>
        <taxon>Streptophyta</taxon>
        <taxon>Embryophyta</taxon>
        <taxon>Tracheophyta</taxon>
        <taxon>Spermatophyta</taxon>
        <taxon>Magnoliopsida</taxon>
        <taxon>eudicotyledons</taxon>
        <taxon>Gunneridae</taxon>
        <taxon>Pentapetalae</taxon>
        <taxon>rosids</taxon>
        <taxon>malvids</taxon>
        <taxon>Malvales</taxon>
        <taxon>Malvaceae</taxon>
        <taxon>Malvoideae</taxon>
        <taxon>Gossypium</taxon>
    </lineage>
</organism>
<name>A0A5D2ETS5_GOSDA</name>
<evidence type="ECO:0000313" key="2">
    <source>
        <dbReference type="Proteomes" id="UP000323506"/>
    </source>
</evidence>
<protein>
    <submittedName>
        <fullName evidence="1">Uncharacterized protein</fullName>
    </submittedName>
</protein>
<reference evidence="1 2" key="1">
    <citation type="submission" date="2019-06" db="EMBL/GenBank/DDBJ databases">
        <title>WGS assembly of Gossypium darwinii.</title>
        <authorList>
            <person name="Chen Z.J."/>
            <person name="Sreedasyam A."/>
            <person name="Ando A."/>
            <person name="Song Q."/>
            <person name="De L."/>
            <person name="Hulse-Kemp A."/>
            <person name="Ding M."/>
            <person name="Ye W."/>
            <person name="Kirkbride R."/>
            <person name="Jenkins J."/>
            <person name="Plott C."/>
            <person name="Lovell J."/>
            <person name="Lin Y.-M."/>
            <person name="Vaughn R."/>
            <person name="Liu B."/>
            <person name="Li W."/>
            <person name="Simpson S."/>
            <person name="Scheffler B."/>
            <person name="Saski C."/>
            <person name="Grover C."/>
            <person name="Hu G."/>
            <person name="Conover J."/>
            <person name="Carlson J."/>
            <person name="Shu S."/>
            <person name="Boston L."/>
            <person name="Williams M."/>
            <person name="Peterson D."/>
            <person name="Mcgee K."/>
            <person name="Jones D."/>
            <person name="Wendel J."/>
            <person name="Stelly D."/>
            <person name="Grimwood J."/>
            <person name="Schmutz J."/>
        </authorList>
    </citation>
    <scope>NUCLEOTIDE SEQUENCE [LARGE SCALE GENOMIC DNA]</scope>
    <source>
        <strain evidence="1">1808015.09</strain>
    </source>
</reference>
<dbReference type="EMBL" id="CM017698">
    <property type="protein sequence ID" value="TYG96422.1"/>
    <property type="molecule type" value="Genomic_DNA"/>
</dbReference>
<keyword evidence="2" id="KW-1185">Reference proteome</keyword>
<gene>
    <name evidence="1" type="ORF">ES288_A11G349300v1</name>
</gene>
<dbReference type="AlphaFoldDB" id="A0A5D2ETS5"/>
<accession>A0A5D2ETS5</accession>
<proteinExistence type="predicted"/>
<sequence>MIVTKNMELLNSLKRNKVLGSTEKTLLFWCKAAKPQEVGPLRRHMGGNRRCGEKGV</sequence>